<protein>
    <submittedName>
        <fullName evidence="8">Protein kinase</fullName>
    </submittedName>
</protein>
<dbReference type="InterPro" id="IPR019734">
    <property type="entry name" value="TPR_rpt"/>
</dbReference>
<evidence type="ECO:0000313" key="9">
    <source>
        <dbReference type="Proteomes" id="UP001379533"/>
    </source>
</evidence>
<dbReference type="Pfam" id="PF13174">
    <property type="entry name" value="TPR_6"/>
    <property type="match status" value="1"/>
</dbReference>
<evidence type="ECO:0000256" key="3">
    <source>
        <dbReference type="ARBA" id="ARBA00022777"/>
    </source>
</evidence>
<dbReference type="PROSITE" id="PS00108">
    <property type="entry name" value="PROTEIN_KINASE_ST"/>
    <property type="match status" value="1"/>
</dbReference>
<dbReference type="EMBL" id="CP089982">
    <property type="protein sequence ID" value="WXA93637.1"/>
    <property type="molecule type" value="Genomic_DNA"/>
</dbReference>
<dbReference type="InterPro" id="IPR011990">
    <property type="entry name" value="TPR-like_helical_dom_sf"/>
</dbReference>
<feature type="compositionally biased region" description="Polar residues" evidence="6">
    <location>
        <begin position="71"/>
        <end position="83"/>
    </location>
</feature>
<dbReference type="SMART" id="SM00028">
    <property type="entry name" value="TPR"/>
    <property type="match status" value="2"/>
</dbReference>
<sequence>MPNDAPTSRRETLPSGEVTGTLRPGETFAERYRLEDRVGSGGMGELFRAFDTRLQRRVALKVLRRDRNEGSDSGQSAPTTGKTVSEASARILREARAAAALNHPNVVAIHDVGERDGVPFIAMEYVKGKSLRAFVGSPTPSFETRLEWVIDVARALGAAHDRGLVHRDIKPDNVMIRDDGVVKVLDFGIARYHKAIPDSAAELRTYPTMNESGERGTNDVPGPRVLGTPGYMAPEQIRGEACDGRADQFSWGVMAYELFTGKLPWSTDRGTFYVLTSVLADEVRPLANVPFQISQTILRALEKKPQDRFDSMAELIAACGVRTPSRVDAPGATDVTALLQANTGEAQMVDPHLVQQVQRDVPSTAPKVKTVPSVVPFSRALAVGAVLGVAAASIFMVRSFSQREGAPAPTAASSVAAHPPSAPTATLVTELEASPTCSRAAVGRYHEGLTAMREATWELAMRSFEKAVEEDPKCPEAQLQLLLTGYFRYSITREREQFRHANALRDEMNERNRVFLDALAPLVSWEPADREEAARRADAATARFPSDAQMLTVMAMVKSFAAHEVSTIEQARELGRRATELDPKDADAWQTQAVALVRLGKLDEGMAALDKCLEVAPGSGDCLEDRIRILRLRGQCAAASAAARRWIANVPTSSGAYRHLANALASEGAPVESVEAALEQYRNNVSEEARKTSYMYHRLRLAALAGDFVNAEKMEERLSAEWKDSANVYDHVRTATLRMDLMAEEGKPARAAAIAEQFFRRRDAWTEGFWSTTMYEPYLLATLLQQGTIPEERWRTLTEKWEKDAAPTVSKTWGLRWGPVSMTRKQAAEIWKTRPTGELAAGSLEQPMSLRAISDSFEGRVAMMAGEYKQAIALLEPATKSCDSLEEPFTTTRAHLWLGQAKEEAGDTPGACAAYGEVLRRWADAKPRSITAEVAKRRRLALGCK</sequence>
<evidence type="ECO:0000256" key="4">
    <source>
        <dbReference type="ARBA" id="ARBA00022840"/>
    </source>
</evidence>
<feature type="domain" description="Protein kinase" evidence="7">
    <location>
        <begin position="32"/>
        <end position="326"/>
    </location>
</feature>
<reference evidence="8 9" key="1">
    <citation type="submission" date="2021-12" db="EMBL/GenBank/DDBJ databases">
        <title>Discovery of the Pendulisporaceae a myxobacterial family with distinct sporulation behavior and unique specialized metabolism.</title>
        <authorList>
            <person name="Garcia R."/>
            <person name="Popoff A."/>
            <person name="Bader C.D."/>
            <person name="Loehr J."/>
            <person name="Walesch S."/>
            <person name="Walt C."/>
            <person name="Boldt J."/>
            <person name="Bunk B."/>
            <person name="Haeckl F.J.F.P.J."/>
            <person name="Gunesch A.P."/>
            <person name="Birkelbach J."/>
            <person name="Nuebel U."/>
            <person name="Pietschmann T."/>
            <person name="Bach T."/>
            <person name="Mueller R."/>
        </authorList>
    </citation>
    <scope>NUCLEOTIDE SEQUENCE [LARGE SCALE GENOMIC DNA]</scope>
    <source>
        <strain evidence="8 9">MSr12523</strain>
    </source>
</reference>
<dbReference type="PROSITE" id="PS00107">
    <property type="entry name" value="PROTEIN_KINASE_ATP"/>
    <property type="match status" value="1"/>
</dbReference>
<dbReference type="SMART" id="SM00220">
    <property type="entry name" value="S_TKc"/>
    <property type="match status" value="1"/>
</dbReference>
<dbReference type="PANTHER" id="PTHR43289">
    <property type="entry name" value="MITOGEN-ACTIVATED PROTEIN KINASE KINASE KINASE 20-RELATED"/>
    <property type="match status" value="1"/>
</dbReference>
<evidence type="ECO:0000259" key="7">
    <source>
        <dbReference type="PROSITE" id="PS50011"/>
    </source>
</evidence>
<proteinExistence type="predicted"/>
<feature type="region of interest" description="Disordered" evidence="6">
    <location>
        <begin position="65"/>
        <end position="85"/>
    </location>
</feature>
<keyword evidence="1" id="KW-0808">Transferase</keyword>
<dbReference type="SUPFAM" id="SSF56112">
    <property type="entry name" value="Protein kinase-like (PK-like)"/>
    <property type="match status" value="1"/>
</dbReference>
<dbReference type="RefSeq" id="WP_394844237.1">
    <property type="nucleotide sequence ID" value="NZ_CP089982.1"/>
</dbReference>
<evidence type="ECO:0000313" key="8">
    <source>
        <dbReference type="EMBL" id="WXA93637.1"/>
    </source>
</evidence>
<dbReference type="PROSITE" id="PS50011">
    <property type="entry name" value="PROTEIN_KINASE_DOM"/>
    <property type="match status" value="1"/>
</dbReference>
<gene>
    <name evidence="8" type="ORF">LZC95_45190</name>
</gene>
<evidence type="ECO:0000256" key="1">
    <source>
        <dbReference type="ARBA" id="ARBA00022679"/>
    </source>
</evidence>
<dbReference type="Gene3D" id="3.30.200.20">
    <property type="entry name" value="Phosphorylase Kinase, domain 1"/>
    <property type="match status" value="1"/>
</dbReference>
<feature type="region of interest" description="Disordered" evidence="6">
    <location>
        <begin position="1"/>
        <end position="26"/>
    </location>
</feature>
<dbReference type="Pfam" id="PF13181">
    <property type="entry name" value="TPR_8"/>
    <property type="match status" value="1"/>
</dbReference>
<keyword evidence="4 5" id="KW-0067">ATP-binding</keyword>
<dbReference type="Proteomes" id="UP001379533">
    <property type="component" value="Chromosome"/>
</dbReference>
<organism evidence="8 9">
    <name type="scientific">Pendulispora brunnea</name>
    <dbReference type="NCBI Taxonomy" id="2905690"/>
    <lineage>
        <taxon>Bacteria</taxon>
        <taxon>Pseudomonadati</taxon>
        <taxon>Myxococcota</taxon>
        <taxon>Myxococcia</taxon>
        <taxon>Myxococcales</taxon>
        <taxon>Sorangiineae</taxon>
        <taxon>Pendulisporaceae</taxon>
        <taxon>Pendulispora</taxon>
    </lineage>
</organism>
<accession>A0ABZ2K8K5</accession>
<keyword evidence="3 8" id="KW-0418">Kinase</keyword>
<dbReference type="InterPro" id="IPR008271">
    <property type="entry name" value="Ser/Thr_kinase_AS"/>
</dbReference>
<feature type="binding site" evidence="5">
    <location>
        <position position="61"/>
    </location>
    <ligand>
        <name>ATP</name>
        <dbReference type="ChEBI" id="CHEBI:30616"/>
    </ligand>
</feature>
<dbReference type="Gene3D" id="1.10.510.10">
    <property type="entry name" value="Transferase(Phosphotransferase) domain 1"/>
    <property type="match status" value="1"/>
</dbReference>
<evidence type="ECO:0000256" key="6">
    <source>
        <dbReference type="SAM" id="MobiDB-lite"/>
    </source>
</evidence>
<dbReference type="InterPro" id="IPR011009">
    <property type="entry name" value="Kinase-like_dom_sf"/>
</dbReference>
<evidence type="ECO:0000256" key="2">
    <source>
        <dbReference type="ARBA" id="ARBA00022741"/>
    </source>
</evidence>
<dbReference type="Gene3D" id="1.25.40.10">
    <property type="entry name" value="Tetratricopeptide repeat domain"/>
    <property type="match status" value="1"/>
</dbReference>
<name>A0ABZ2K8K5_9BACT</name>
<dbReference type="InterPro" id="IPR017441">
    <property type="entry name" value="Protein_kinase_ATP_BS"/>
</dbReference>
<dbReference type="PANTHER" id="PTHR43289:SF6">
    <property type="entry name" value="SERINE_THREONINE-PROTEIN KINASE NEKL-3"/>
    <property type="match status" value="1"/>
</dbReference>
<keyword evidence="2 5" id="KW-0547">Nucleotide-binding</keyword>
<dbReference type="Pfam" id="PF00069">
    <property type="entry name" value="Pkinase"/>
    <property type="match status" value="1"/>
</dbReference>
<evidence type="ECO:0000256" key="5">
    <source>
        <dbReference type="PROSITE-ProRule" id="PRU10141"/>
    </source>
</evidence>
<keyword evidence="9" id="KW-1185">Reference proteome</keyword>
<dbReference type="CDD" id="cd14014">
    <property type="entry name" value="STKc_PknB_like"/>
    <property type="match status" value="1"/>
</dbReference>
<dbReference type="SUPFAM" id="SSF48452">
    <property type="entry name" value="TPR-like"/>
    <property type="match status" value="2"/>
</dbReference>
<dbReference type="InterPro" id="IPR000719">
    <property type="entry name" value="Prot_kinase_dom"/>
</dbReference>
<dbReference type="GO" id="GO:0016301">
    <property type="term" value="F:kinase activity"/>
    <property type="evidence" value="ECO:0007669"/>
    <property type="project" value="UniProtKB-KW"/>
</dbReference>